<dbReference type="OMA" id="GYFYVMK"/>
<evidence type="ECO:0000256" key="1">
    <source>
        <dbReference type="SAM" id="Phobius"/>
    </source>
</evidence>
<keyword evidence="4" id="KW-1185">Reference proteome</keyword>
<protein>
    <recommendedName>
        <fullName evidence="2">DUF7719 domain-containing protein</fullName>
    </recommendedName>
</protein>
<reference evidence="3 4" key="1">
    <citation type="journal article" date="2013" name="PLoS Genet.">
        <title>The genome and development-dependent transcriptomes of Pyronema confluens: a window into fungal evolution.</title>
        <authorList>
            <person name="Traeger S."/>
            <person name="Altegoer F."/>
            <person name="Freitag M."/>
            <person name="Gabaldon T."/>
            <person name="Kempken F."/>
            <person name="Kumar A."/>
            <person name="Marcet-Houben M."/>
            <person name="Poggeler S."/>
            <person name="Stajich J.E."/>
            <person name="Nowrousian M."/>
        </authorList>
    </citation>
    <scope>NUCLEOTIDE SEQUENCE [LARGE SCALE GENOMIC DNA]</scope>
    <source>
        <strain evidence="4">CBS 100304</strain>
        <tissue evidence="3">Vegetative mycelium</tissue>
    </source>
</reference>
<sequence length="204" mass="23100">MVRTRKPKSFVTPEGITVTELPLAHPDYDTKPTGKTLLDLIEEKRPRDADGNVISEKKAGEEEEMGLEEVFGPGMNTLVIAVPMVILLFWLDVIVHMQYLQEIEWWSIAMRCLKGSPAIYLIHYWFHPRKNWKTVQAFLLVMSVMVGCYTVTAVNKNGYFAVMKRVPPLGTLWVWAVVEMDVLVGAASLLAVAGYTWWNGFAVL</sequence>
<feature type="domain" description="DUF7719" evidence="2">
    <location>
        <begin position="136"/>
        <end position="202"/>
    </location>
</feature>
<dbReference type="STRING" id="1076935.U4L2C5"/>
<organism evidence="3 4">
    <name type="scientific">Pyronema omphalodes (strain CBS 100304)</name>
    <name type="common">Pyronema confluens</name>
    <dbReference type="NCBI Taxonomy" id="1076935"/>
    <lineage>
        <taxon>Eukaryota</taxon>
        <taxon>Fungi</taxon>
        <taxon>Dikarya</taxon>
        <taxon>Ascomycota</taxon>
        <taxon>Pezizomycotina</taxon>
        <taxon>Pezizomycetes</taxon>
        <taxon>Pezizales</taxon>
        <taxon>Pyronemataceae</taxon>
        <taxon>Pyronema</taxon>
    </lineage>
</organism>
<dbReference type="PANTHER" id="PTHR37846:SF1">
    <property type="entry name" value="DEACETYLASE-LIKE PROTEIN"/>
    <property type="match status" value="1"/>
</dbReference>
<keyword evidence="1" id="KW-0472">Membrane</keyword>
<feature type="transmembrane region" description="Helical" evidence="1">
    <location>
        <begin position="137"/>
        <end position="154"/>
    </location>
</feature>
<evidence type="ECO:0000259" key="2">
    <source>
        <dbReference type="Pfam" id="PF24841"/>
    </source>
</evidence>
<gene>
    <name evidence="3" type="ORF">PCON_09582</name>
</gene>
<keyword evidence="1" id="KW-1133">Transmembrane helix</keyword>
<dbReference type="PANTHER" id="PTHR37846">
    <property type="entry name" value="YALI0B21296P"/>
    <property type="match status" value="1"/>
</dbReference>
<accession>U4L2C5</accession>
<proteinExistence type="predicted"/>
<feature type="transmembrane region" description="Helical" evidence="1">
    <location>
        <begin position="174"/>
        <end position="198"/>
    </location>
</feature>
<evidence type="ECO:0000313" key="3">
    <source>
        <dbReference type="EMBL" id="CCX09989.1"/>
    </source>
</evidence>
<dbReference type="Pfam" id="PF24841">
    <property type="entry name" value="DUF7719"/>
    <property type="match status" value="1"/>
</dbReference>
<dbReference type="Proteomes" id="UP000018144">
    <property type="component" value="Unassembled WGS sequence"/>
</dbReference>
<dbReference type="OrthoDB" id="5597489at2759"/>
<dbReference type="AlphaFoldDB" id="U4L2C5"/>
<feature type="transmembrane region" description="Helical" evidence="1">
    <location>
        <begin position="78"/>
        <end position="99"/>
    </location>
</feature>
<dbReference type="InterPro" id="IPR056136">
    <property type="entry name" value="DUF7719"/>
</dbReference>
<name>U4L2C5_PYROM</name>
<dbReference type="EMBL" id="HF935502">
    <property type="protein sequence ID" value="CCX09989.1"/>
    <property type="molecule type" value="Genomic_DNA"/>
</dbReference>
<evidence type="ECO:0000313" key="4">
    <source>
        <dbReference type="Proteomes" id="UP000018144"/>
    </source>
</evidence>
<keyword evidence="1" id="KW-0812">Transmembrane</keyword>
<dbReference type="eggNOG" id="ENOG502S6U5">
    <property type="taxonomic scope" value="Eukaryota"/>
</dbReference>